<keyword evidence="7" id="KW-0067">ATP-binding</keyword>
<evidence type="ECO:0000256" key="11">
    <source>
        <dbReference type="SAM" id="SignalP"/>
    </source>
</evidence>
<evidence type="ECO:0000256" key="8">
    <source>
        <dbReference type="ARBA" id="ARBA00023319"/>
    </source>
</evidence>
<dbReference type="PANTHER" id="PTHR22984">
    <property type="entry name" value="SERINE/THREONINE-PROTEIN KINASE PIM"/>
    <property type="match status" value="1"/>
</dbReference>
<feature type="chain" id="PRO_5035783050" description="non-specific serine/threonine protein kinase" evidence="11">
    <location>
        <begin position="19"/>
        <end position="788"/>
    </location>
</feature>
<evidence type="ECO:0000256" key="6">
    <source>
        <dbReference type="ARBA" id="ARBA00022777"/>
    </source>
</evidence>
<comment type="caution">
    <text evidence="14">The sequence shown here is derived from an EMBL/GenBank/DDBJ whole genome shotgun (WGS) entry which is preliminary data.</text>
</comment>
<organism evidence="14 15">
    <name type="scientific">Silurus meridionalis</name>
    <name type="common">Southern catfish</name>
    <name type="synonym">Silurus soldatovi meridionalis</name>
    <dbReference type="NCBI Taxonomy" id="175797"/>
    <lineage>
        <taxon>Eukaryota</taxon>
        <taxon>Metazoa</taxon>
        <taxon>Chordata</taxon>
        <taxon>Craniata</taxon>
        <taxon>Vertebrata</taxon>
        <taxon>Euteleostomi</taxon>
        <taxon>Actinopterygii</taxon>
        <taxon>Neopterygii</taxon>
        <taxon>Teleostei</taxon>
        <taxon>Ostariophysi</taxon>
        <taxon>Siluriformes</taxon>
        <taxon>Siluridae</taxon>
        <taxon>Silurus</taxon>
    </lineage>
</organism>
<dbReference type="InterPro" id="IPR036179">
    <property type="entry name" value="Ig-like_dom_sf"/>
</dbReference>
<keyword evidence="6" id="KW-0418">Kinase</keyword>
<dbReference type="PROSITE" id="PS00108">
    <property type="entry name" value="PROTEIN_KINASE_ST"/>
    <property type="match status" value="1"/>
</dbReference>
<dbReference type="InterPro" id="IPR007110">
    <property type="entry name" value="Ig-like_dom"/>
</dbReference>
<dbReference type="GO" id="GO:0005524">
    <property type="term" value="F:ATP binding"/>
    <property type="evidence" value="ECO:0007669"/>
    <property type="project" value="UniProtKB-KW"/>
</dbReference>
<accession>A0A8T0C0T5</accession>
<evidence type="ECO:0000256" key="1">
    <source>
        <dbReference type="ARBA" id="ARBA00005505"/>
    </source>
</evidence>
<evidence type="ECO:0000256" key="4">
    <source>
        <dbReference type="ARBA" id="ARBA00022679"/>
    </source>
</evidence>
<dbReference type="AlphaFoldDB" id="A0A8T0C0T5"/>
<evidence type="ECO:0000256" key="3">
    <source>
        <dbReference type="ARBA" id="ARBA00022527"/>
    </source>
</evidence>
<dbReference type="InterPro" id="IPR013783">
    <property type="entry name" value="Ig-like_fold"/>
</dbReference>
<comment type="catalytic activity">
    <reaction evidence="10">
        <text>L-seryl-[protein] + ATP = O-phospho-L-seryl-[protein] + ADP + H(+)</text>
        <dbReference type="Rhea" id="RHEA:17989"/>
        <dbReference type="Rhea" id="RHEA-COMP:9863"/>
        <dbReference type="Rhea" id="RHEA-COMP:11604"/>
        <dbReference type="ChEBI" id="CHEBI:15378"/>
        <dbReference type="ChEBI" id="CHEBI:29999"/>
        <dbReference type="ChEBI" id="CHEBI:30616"/>
        <dbReference type="ChEBI" id="CHEBI:83421"/>
        <dbReference type="ChEBI" id="CHEBI:456216"/>
        <dbReference type="EC" id="2.7.11.1"/>
    </reaction>
</comment>
<evidence type="ECO:0000259" key="13">
    <source>
        <dbReference type="PROSITE" id="PS50835"/>
    </source>
</evidence>
<name>A0A8T0C0T5_SILME</name>
<evidence type="ECO:0000256" key="9">
    <source>
        <dbReference type="ARBA" id="ARBA00047899"/>
    </source>
</evidence>
<dbReference type="Gene3D" id="1.10.510.10">
    <property type="entry name" value="Transferase(Phosphotransferase) domain 1"/>
    <property type="match status" value="1"/>
</dbReference>
<keyword evidence="8" id="KW-0393">Immunoglobulin domain</keyword>
<feature type="domain" description="Ig-like" evidence="13">
    <location>
        <begin position="105"/>
        <end position="220"/>
    </location>
</feature>
<dbReference type="EMBL" id="JABFDY010000001">
    <property type="protein sequence ID" value="KAF7711900.1"/>
    <property type="molecule type" value="Genomic_DNA"/>
</dbReference>
<evidence type="ECO:0000313" key="15">
    <source>
        <dbReference type="Proteomes" id="UP000606274"/>
    </source>
</evidence>
<feature type="domain" description="Protein kinase" evidence="12">
    <location>
        <begin position="500"/>
        <end position="756"/>
    </location>
</feature>
<dbReference type="PANTHER" id="PTHR22984:SF11">
    <property type="entry name" value="AURORA KINASE-RELATED"/>
    <property type="match status" value="1"/>
</dbReference>
<dbReference type="Proteomes" id="UP000606274">
    <property type="component" value="Unassembled WGS sequence"/>
</dbReference>
<comment type="similarity">
    <text evidence="1">Belongs to the protein kinase superfamily. CAMK Ser/Thr protein kinase family. PIM subfamily.</text>
</comment>
<keyword evidence="4" id="KW-0808">Transferase</keyword>
<dbReference type="EC" id="2.7.11.1" evidence="2"/>
<protein>
    <recommendedName>
        <fullName evidence="2">non-specific serine/threonine protein kinase</fullName>
        <ecNumber evidence="2">2.7.11.1</ecNumber>
    </recommendedName>
</protein>
<dbReference type="SMART" id="SM00409">
    <property type="entry name" value="IG"/>
    <property type="match status" value="3"/>
</dbReference>
<keyword evidence="11" id="KW-0732">Signal</keyword>
<dbReference type="GO" id="GO:0043066">
    <property type="term" value="P:negative regulation of apoptotic process"/>
    <property type="evidence" value="ECO:0007669"/>
    <property type="project" value="TreeGrafter"/>
</dbReference>
<dbReference type="Gene3D" id="2.60.40.10">
    <property type="entry name" value="Immunoglobulins"/>
    <property type="match status" value="3"/>
</dbReference>
<evidence type="ECO:0000259" key="12">
    <source>
        <dbReference type="PROSITE" id="PS50011"/>
    </source>
</evidence>
<dbReference type="GO" id="GO:0005737">
    <property type="term" value="C:cytoplasm"/>
    <property type="evidence" value="ECO:0007669"/>
    <property type="project" value="TreeGrafter"/>
</dbReference>
<dbReference type="InterPro" id="IPR013106">
    <property type="entry name" value="Ig_V-set"/>
</dbReference>
<dbReference type="Gene3D" id="3.30.200.20">
    <property type="entry name" value="Phosphorylase Kinase, domain 1"/>
    <property type="match status" value="1"/>
</dbReference>
<dbReference type="SUPFAM" id="SSF56112">
    <property type="entry name" value="Protein kinase-like (PK-like)"/>
    <property type="match status" value="1"/>
</dbReference>
<dbReference type="Pfam" id="PF07686">
    <property type="entry name" value="V-set"/>
    <property type="match status" value="3"/>
</dbReference>
<gene>
    <name evidence="14" type="ORF">HF521_000911</name>
</gene>
<sequence length="788" mass="90185">MKILLLIFTLCLISDVGASEEVTGYIGGGVLINCKYDTEYIKNTKSFCKVASLVCSDQIKTEAKNMWVTSGRFSVFDDTKSAEFWVMIRELTVEDTGTYRCGDYPSAWMKMYTQVELKIKKGSSKSREVTAYAGTRSNIKCRYEDQYKNKPKSFWKIRTDQWSIKHINTEAHSEWSHDGRFSIHDNKSAGFFSVFIRELIIEDTGTYACAVAASDQIEIYTVVKLNVTEDVSFEKTISETAHVGEDVTIRCTYPESHRNDNKFLCKRPKTAACLYSATIKESKKYRSVGKFSLYDDREKHVFTVSLKDVTKQDSGEYWCGAEVAWKKDHGYKVYFTQVNLTVTGFPASTVIAVSESSIFWKLFNRKEKMPENSLVLFRDCKSLQKKGFKLQGDQKKEDWCRYLAMLLCSVLPNADLRKVITGKRDNIAATKGQFYTVRLRHMLERKKFCVDLSILLDLCLERNTKITPSPKMLIAPDGYSSRAVEHEAFAFLTEKITSQYIIGGLLGEGGDGQVYAGICKANNRPVAVKYILRDDYGGNMKIPGEKRPIPREVGLMKMVSRPIRSQYVLELLEWFDTRKYHILILEQPSPCMNLEEFCELHGGKLPEHLARGIMLQVVQAARHCCDCGVFHNDIKPKNILINTHTLQVKLIDFGNGCLLSINHIKVWPGTPGYIPPEWYHDKRVLCRPVTVWTLGIVLFQLVSGDVPFLSKEEIMSGQLRLDPGLSKDCRKLITWCLEKNPYSRPDFRQILKHRWLMAGQSNIWSFPVLGHPVAHLIQFIDRCRKVDF</sequence>
<keyword evidence="5" id="KW-0547">Nucleotide-binding</keyword>
<proteinExistence type="inferred from homology"/>
<reference evidence="14" key="1">
    <citation type="submission" date="2020-08" db="EMBL/GenBank/DDBJ databases">
        <title>Chromosome-level assembly of Southern catfish (Silurus meridionalis) provides insights into visual adaptation to the nocturnal and benthic lifestyles.</title>
        <authorList>
            <person name="Zhang Y."/>
            <person name="Wang D."/>
            <person name="Peng Z."/>
        </authorList>
    </citation>
    <scope>NUCLEOTIDE SEQUENCE</scope>
    <source>
        <strain evidence="14">SWU-2019-XX</strain>
        <tissue evidence="14">Muscle</tissue>
    </source>
</reference>
<dbReference type="InterPro" id="IPR051138">
    <property type="entry name" value="PIM_Ser/Thr_kinase"/>
</dbReference>
<evidence type="ECO:0000313" key="14">
    <source>
        <dbReference type="EMBL" id="KAF7711900.1"/>
    </source>
</evidence>
<feature type="domain" description="Ig-like" evidence="13">
    <location>
        <begin position="48"/>
        <end position="101"/>
    </location>
</feature>
<dbReference type="InterPro" id="IPR008271">
    <property type="entry name" value="Ser/Thr_kinase_AS"/>
</dbReference>
<evidence type="ECO:0000256" key="5">
    <source>
        <dbReference type="ARBA" id="ARBA00022741"/>
    </source>
</evidence>
<evidence type="ECO:0000256" key="7">
    <source>
        <dbReference type="ARBA" id="ARBA00022840"/>
    </source>
</evidence>
<keyword evidence="15" id="KW-1185">Reference proteome</keyword>
<dbReference type="SMART" id="SM00220">
    <property type="entry name" value="S_TKc"/>
    <property type="match status" value="1"/>
</dbReference>
<dbReference type="PROSITE" id="PS50835">
    <property type="entry name" value="IG_LIKE"/>
    <property type="match status" value="2"/>
</dbReference>
<dbReference type="GO" id="GO:0004674">
    <property type="term" value="F:protein serine/threonine kinase activity"/>
    <property type="evidence" value="ECO:0007669"/>
    <property type="project" value="UniProtKB-KW"/>
</dbReference>
<dbReference type="SUPFAM" id="SSF48726">
    <property type="entry name" value="Immunoglobulin"/>
    <property type="match status" value="3"/>
</dbReference>
<dbReference type="InterPro" id="IPR011009">
    <property type="entry name" value="Kinase-like_dom_sf"/>
</dbReference>
<dbReference type="InterPro" id="IPR003599">
    <property type="entry name" value="Ig_sub"/>
</dbReference>
<dbReference type="PROSITE" id="PS50011">
    <property type="entry name" value="PROTEIN_KINASE_DOM"/>
    <property type="match status" value="1"/>
</dbReference>
<dbReference type="Pfam" id="PF00069">
    <property type="entry name" value="Pkinase"/>
    <property type="match status" value="1"/>
</dbReference>
<feature type="signal peptide" evidence="11">
    <location>
        <begin position="1"/>
        <end position="18"/>
    </location>
</feature>
<evidence type="ECO:0000256" key="10">
    <source>
        <dbReference type="ARBA" id="ARBA00048679"/>
    </source>
</evidence>
<comment type="catalytic activity">
    <reaction evidence="9">
        <text>L-threonyl-[protein] + ATP = O-phospho-L-threonyl-[protein] + ADP + H(+)</text>
        <dbReference type="Rhea" id="RHEA:46608"/>
        <dbReference type="Rhea" id="RHEA-COMP:11060"/>
        <dbReference type="Rhea" id="RHEA-COMP:11605"/>
        <dbReference type="ChEBI" id="CHEBI:15378"/>
        <dbReference type="ChEBI" id="CHEBI:30013"/>
        <dbReference type="ChEBI" id="CHEBI:30616"/>
        <dbReference type="ChEBI" id="CHEBI:61977"/>
        <dbReference type="ChEBI" id="CHEBI:456216"/>
        <dbReference type="EC" id="2.7.11.1"/>
    </reaction>
</comment>
<evidence type="ECO:0000256" key="2">
    <source>
        <dbReference type="ARBA" id="ARBA00012513"/>
    </source>
</evidence>
<dbReference type="GO" id="GO:0007346">
    <property type="term" value="P:regulation of mitotic cell cycle"/>
    <property type="evidence" value="ECO:0007669"/>
    <property type="project" value="TreeGrafter"/>
</dbReference>
<keyword evidence="3" id="KW-0723">Serine/threonine-protein kinase</keyword>
<dbReference type="InterPro" id="IPR000719">
    <property type="entry name" value="Prot_kinase_dom"/>
</dbReference>